<dbReference type="Proteomes" id="UP000317650">
    <property type="component" value="Chromosome 5"/>
</dbReference>
<feature type="region of interest" description="Disordered" evidence="1">
    <location>
        <begin position="82"/>
        <end position="104"/>
    </location>
</feature>
<proteinExistence type="predicted"/>
<dbReference type="EMBL" id="PYDT01000003">
    <property type="protein sequence ID" value="THU65997.1"/>
    <property type="molecule type" value="Genomic_DNA"/>
</dbReference>
<keyword evidence="3" id="KW-1185">Reference proteome</keyword>
<evidence type="ECO:0000313" key="3">
    <source>
        <dbReference type="Proteomes" id="UP000317650"/>
    </source>
</evidence>
<evidence type="ECO:0000256" key="1">
    <source>
        <dbReference type="SAM" id="MobiDB-lite"/>
    </source>
</evidence>
<gene>
    <name evidence="2" type="ORF">C4D60_Mb05t09570</name>
</gene>
<comment type="caution">
    <text evidence="2">The sequence shown here is derived from an EMBL/GenBank/DDBJ whole genome shotgun (WGS) entry which is preliminary data.</text>
</comment>
<sequence length="104" mass="11632">MARPPLLRSLFLQRTYAVYAINHLPLAKTDDNAATAAARCDPWLDHDGFGAVAKDEGYRRLNSTKAPKNYVSDMTPMICHIPQQYTDNPSQAVQSEPSENKINK</sequence>
<reference evidence="2 3" key="1">
    <citation type="journal article" date="2019" name="Nat. Plants">
        <title>Genome sequencing of Musa balbisiana reveals subgenome evolution and function divergence in polyploid bananas.</title>
        <authorList>
            <person name="Yao X."/>
        </authorList>
    </citation>
    <scope>NUCLEOTIDE SEQUENCE [LARGE SCALE GENOMIC DNA]</scope>
    <source>
        <strain evidence="3">cv. DH-PKW</strain>
        <tissue evidence="2">Leaves</tissue>
    </source>
</reference>
<organism evidence="2 3">
    <name type="scientific">Musa balbisiana</name>
    <name type="common">Banana</name>
    <dbReference type="NCBI Taxonomy" id="52838"/>
    <lineage>
        <taxon>Eukaryota</taxon>
        <taxon>Viridiplantae</taxon>
        <taxon>Streptophyta</taxon>
        <taxon>Embryophyta</taxon>
        <taxon>Tracheophyta</taxon>
        <taxon>Spermatophyta</taxon>
        <taxon>Magnoliopsida</taxon>
        <taxon>Liliopsida</taxon>
        <taxon>Zingiberales</taxon>
        <taxon>Musaceae</taxon>
        <taxon>Musa</taxon>
    </lineage>
</organism>
<protein>
    <submittedName>
        <fullName evidence="2">Uncharacterized protein</fullName>
    </submittedName>
</protein>
<dbReference type="AlphaFoldDB" id="A0A4S8JUX8"/>
<feature type="compositionally biased region" description="Polar residues" evidence="1">
    <location>
        <begin position="83"/>
        <end position="97"/>
    </location>
</feature>
<evidence type="ECO:0000313" key="2">
    <source>
        <dbReference type="EMBL" id="THU65997.1"/>
    </source>
</evidence>
<name>A0A4S8JUX8_MUSBA</name>
<accession>A0A4S8JUX8</accession>